<dbReference type="InterPro" id="IPR009474">
    <property type="entry name" value="BrxB/BrxA"/>
</dbReference>
<evidence type="ECO:0000313" key="3">
    <source>
        <dbReference type="EMBL" id="PTR00882.1"/>
    </source>
</evidence>
<dbReference type="Proteomes" id="UP000244168">
    <property type="component" value="Unassembled WGS sequence"/>
</dbReference>
<keyword evidence="2" id="KW-1133">Transmembrane helix</keyword>
<keyword evidence="4" id="KW-1185">Reference proteome</keyword>
<feature type="transmembrane region" description="Helical" evidence="2">
    <location>
        <begin position="15"/>
        <end position="35"/>
    </location>
</feature>
<dbReference type="EMBL" id="QAOQ01000001">
    <property type="protein sequence ID" value="PTR00882.1"/>
    <property type="molecule type" value="Genomic_DNA"/>
</dbReference>
<protein>
    <submittedName>
        <fullName evidence="3">Putative YphP/YqiW family bacilliredoxin</fullName>
    </submittedName>
</protein>
<evidence type="ECO:0000313" key="4">
    <source>
        <dbReference type="Proteomes" id="UP000244168"/>
    </source>
</evidence>
<comment type="similarity">
    <text evidence="1">Belongs to the bacilliredoxin family.</text>
</comment>
<name>A0A2T5JEL3_9SPHI</name>
<keyword evidence="2" id="KW-0472">Membrane</keyword>
<dbReference type="Gene3D" id="3.40.30.10">
    <property type="entry name" value="Glutaredoxin"/>
    <property type="match status" value="1"/>
</dbReference>
<proteinExistence type="inferred from homology"/>
<evidence type="ECO:0000256" key="1">
    <source>
        <dbReference type="ARBA" id="ARBA00038305"/>
    </source>
</evidence>
<organism evidence="3 4">
    <name type="scientific">Mucilaginibacter yixingensis</name>
    <dbReference type="NCBI Taxonomy" id="1295612"/>
    <lineage>
        <taxon>Bacteria</taxon>
        <taxon>Pseudomonadati</taxon>
        <taxon>Bacteroidota</taxon>
        <taxon>Sphingobacteriia</taxon>
        <taxon>Sphingobacteriales</taxon>
        <taxon>Sphingobacteriaceae</taxon>
        <taxon>Mucilaginibacter</taxon>
    </lineage>
</organism>
<dbReference type="NCBIfam" id="TIGR04191">
    <property type="entry name" value="YphP_YqiW"/>
    <property type="match status" value="1"/>
</dbReference>
<reference evidence="3 4" key="1">
    <citation type="submission" date="2018-04" db="EMBL/GenBank/DDBJ databases">
        <title>Genomic Encyclopedia of Archaeal and Bacterial Type Strains, Phase II (KMG-II): from individual species to whole genera.</title>
        <authorList>
            <person name="Goeker M."/>
        </authorList>
    </citation>
    <scope>NUCLEOTIDE SEQUENCE [LARGE SCALE GENOMIC DNA]</scope>
    <source>
        <strain evidence="3 4">DSM 26809</strain>
    </source>
</reference>
<accession>A0A2T5JEL3</accession>
<dbReference type="Pfam" id="PF06491">
    <property type="entry name" value="Disulph_isomer"/>
    <property type="match status" value="1"/>
</dbReference>
<comment type="caution">
    <text evidence="3">The sequence shown here is derived from an EMBL/GenBank/DDBJ whole genome shotgun (WGS) entry which is preliminary data.</text>
</comment>
<gene>
    <name evidence="3" type="ORF">C8P68_101111</name>
</gene>
<dbReference type="PANTHER" id="PTHR40052">
    <property type="entry name" value="UPF0403 PROTEIN YQIW-RELATED"/>
    <property type="match status" value="1"/>
</dbReference>
<dbReference type="AlphaFoldDB" id="A0A2T5JEL3"/>
<sequence length="169" mass="18834">MNGQDNVIISNQTNFILLFWYFCSRYNILTLIMMYPEYLVAPMRAELTNVGFEELKDAEAVKNAIESEGTVFVMVNSVCGCAAANARPAARMASANEKHPDKLVTVFAGMEKEAVDTARAYMLPYPPSSPSMALFKDGKLVHIIERHQIEGRPAQMIADNLIGAFEQYC</sequence>
<dbReference type="PANTHER" id="PTHR40052:SF2">
    <property type="entry name" value="BACILLIREDOXIN BRXA"/>
    <property type="match status" value="1"/>
</dbReference>
<keyword evidence="2" id="KW-0812">Transmembrane</keyword>
<evidence type="ECO:0000256" key="2">
    <source>
        <dbReference type="SAM" id="Phobius"/>
    </source>
</evidence>